<dbReference type="PANTHER" id="PTHR33053">
    <property type="entry name" value="PROTEIN, PUTATIVE-RELATED"/>
    <property type="match status" value="1"/>
</dbReference>
<sequence length="114" mass="12744">NITNIKISINIDGLPLSKSSQRQFWPILGFIADFKKVFVIGIYYGTEKPTDSNEFLQKFVNEAKLLCKEGIIINNKNIPCIIDSIICDAPAKAFILKIKGHNGYFSCTKCITEG</sequence>
<dbReference type="EMBL" id="GL439554">
    <property type="protein sequence ID" value="EFN67070.1"/>
    <property type="molecule type" value="Genomic_DNA"/>
</dbReference>
<protein>
    <submittedName>
        <fullName evidence="1">Uncharacterized protein</fullName>
    </submittedName>
</protein>
<evidence type="ECO:0000313" key="2">
    <source>
        <dbReference type="Proteomes" id="UP000000311"/>
    </source>
</evidence>
<keyword evidence="2" id="KW-1185">Reference proteome</keyword>
<dbReference type="PANTHER" id="PTHR33053:SF9">
    <property type="entry name" value="AGAP000105-PA"/>
    <property type="match status" value="1"/>
</dbReference>
<feature type="non-terminal residue" evidence="1">
    <location>
        <position position="114"/>
    </location>
</feature>
<organism evidence="2">
    <name type="scientific">Camponotus floridanus</name>
    <name type="common">Florida carpenter ant</name>
    <dbReference type="NCBI Taxonomy" id="104421"/>
    <lineage>
        <taxon>Eukaryota</taxon>
        <taxon>Metazoa</taxon>
        <taxon>Ecdysozoa</taxon>
        <taxon>Arthropoda</taxon>
        <taxon>Hexapoda</taxon>
        <taxon>Insecta</taxon>
        <taxon>Pterygota</taxon>
        <taxon>Neoptera</taxon>
        <taxon>Endopterygota</taxon>
        <taxon>Hymenoptera</taxon>
        <taxon>Apocrita</taxon>
        <taxon>Aculeata</taxon>
        <taxon>Formicoidea</taxon>
        <taxon>Formicidae</taxon>
        <taxon>Formicinae</taxon>
        <taxon>Camponotus</taxon>
    </lineage>
</organism>
<dbReference type="InParanoid" id="E2AHL9"/>
<proteinExistence type="predicted"/>
<name>E2AHL9_CAMFO</name>
<reference evidence="1 2" key="1">
    <citation type="journal article" date="2010" name="Science">
        <title>Genomic comparison of the ants Camponotus floridanus and Harpegnathos saltator.</title>
        <authorList>
            <person name="Bonasio R."/>
            <person name="Zhang G."/>
            <person name="Ye C."/>
            <person name="Mutti N.S."/>
            <person name="Fang X."/>
            <person name="Qin N."/>
            <person name="Donahue G."/>
            <person name="Yang P."/>
            <person name="Li Q."/>
            <person name="Li C."/>
            <person name="Zhang P."/>
            <person name="Huang Z."/>
            <person name="Berger S.L."/>
            <person name="Reinberg D."/>
            <person name="Wang J."/>
            <person name="Liebig J."/>
        </authorList>
    </citation>
    <scope>NUCLEOTIDE SEQUENCE [LARGE SCALE GENOMIC DNA]</scope>
    <source>
        <strain evidence="2">C129</strain>
    </source>
</reference>
<feature type="non-terminal residue" evidence="1">
    <location>
        <position position="1"/>
    </location>
</feature>
<dbReference type="OMA" id="KLYMPCE"/>
<evidence type="ECO:0000313" key="1">
    <source>
        <dbReference type="EMBL" id="EFN67070.1"/>
    </source>
</evidence>
<accession>E2AHL9</accession>
<gene>
    <name evidence="1" type="ORF">EAG_00205</name>
</gene>
<dbReference type="Proteomes" id="UP000000311">
    <property type="component" value="Unassembled WGS sequence"/>
</dbReference>
<dbReference type="AlphaFoldDB" id="E2AHL9"/>